<keyword evidence="1" id="KW-0812">Transmembrane</keyword>
<keyword evidence="1" id="KW-0472">Membrane</keyword>
<name>A0AA40VMC8_9MICO</name>
<evidence type="ECO:0000313" key="3">
    <source>
        <dbReference type="Proteomes" id="UP000549113"/>
    </source>
</evidence>
<accession>A0AA40VMC8</accession>
<feature type="transmembrane region" description="Helical" evidence="1">
    <location>
        <begin position="221"/>
        <end position="239"/>
    </location>
</feature>
<comment type="caution">
    <text evidence="2">The sequence shown here is derived from an EMBL/GenBank/DDBJ whole genome shotgun (WGS) entry which is preliminary data.</text>
</comment>
<evidence type="ECO:0000256" key="1">
    <source>
        <dbReference type="SAM" id="Phobius"/>
    </source>
</evidence>
<feature type="transmembrane region" description="Helical" evidence="1">
    <location>
        <begin position="6"/>
        <end position="29"/>
    </location>
</feature>
<gene>
    <name evidence="2" type="ORF">BKA10_002090</name>
</gene>
<sequence length="253" mass="25768">MALPGWFLVASLAVVALIAVMIGVFGVASARTKNSDDPSPVVKVTLVVAAFWAAISVLAAIVSVLNVLLNESVTITVPVQEFWPQLPAGTEVDGTTATLDGGGFTSAELVATGLSTGARVCWAIGQGLGLLVPGAVAAMIAVTCFQLLAGRAFAPVVARTSMVTAVVVAVGGIAAQLLSDIGGSMAASEVLGHTGGSYEEVAGIEDVFDAWLPQPTFVLELPFWPIAAGLAFAALAAVFRYGSRLQRDTEGLV</sequence>
<evidence type="ECO:0000313" key="2">
    <source>
        <dbReference type="EMBL" id="MBB4140296.1"/>
    </source>
</evidence>
<dbReference type="EMBL" id="JACIFH010000001">
    <property type="protein sequence ID" value="MBB4140296.1"/>
    <property type="molecule type" value="Genomic_DNA"/>
</dbReference>
<feature type="transmembrane region" description="Helical" evidence="1">
    <location>
        <begin position="128"/>
        <end position="149"/>
    </location>
</feature>
<protein>
    <submittedName>
        <fullName evidence="2">Uncharacterized protein</fullName>
    </submittedName>
</protein>
<keyword evidence="3" id="KW-1185">Reference proteome</keyword>
<dbReference type="RefSeq" id="WP_183499854.1">
    <property type="nucleotide sequence ID" value="NZ_BAABCO010000002.1"/>
</dbReference>
<feature type="transmembrane region" description="Helical" evidence="1">
    <location>
        <begin position="156"/>
        <end position="178"/>
    </location>
</feature>
<reference evidence="2 3" key="1">
    <citation type="submission" date="2020-08" db="EMBL/GenBank/DDBJ databases">
        <title>Sequencing the genomes of 1000 actinobacteria strains.</title>
        <authorList>
            <person name="Klenk H.-P."/>
        </authorList>
    </citation>
    <scope>NUCLEOTIDE SEQUENCE [LARGE SCALE GENOMIC DNA]</scope>
    <source>
        <strain evidence="2 3">DSM 19600</strain>
    </source>
</reference>
<organism evidence="2 3">
    <name type="scientific">Microbacterium invictum</name>
    <dbReference type="NCBI Taxonomy" id="515415"/>
    <lineage>
        <taxon>Bacteria</taxon>
        <taxon>Bacillati</taxon>
        <taxon>Actinomycetota</taxon>
        <taxon>Actinomycetes</taxon>
        <taxon>Micrococcales</taxon>
        <taxon>Microbacteriaceae</taxon>
        <taxon>Microbacterium</taxon>
    </lineage>
</organism>
<feature type="transmembrane region" description="Helical" evidence="1">
    <location>
        <begin position="41"/>
        <end position="69"/>
    </location>
</feature>
<dbReference type="AlphaFoldDB" id="A0AA40VMC8"/>
<keyword evidence="1" id="KW-1133">Transmembrane helix</keyword>
<dbReference type="Proteomes" id="UP000549113">
    <property type="component" value="Unassembled WGS sequence"/>
</dbReference>
<proteinExistence type="predicted"/>